<organism evidence="6 7">
    <name type="scientific">Orbilia ellipsospora</name>
    <dbReference type="NCBI Taxonomy" id="2528407"/>
    <lineage>
        <taxon>Eukaryota</taxon>
        <taxon>Fungi</taxon>
        <taxon>Dikarya</taxon>
        <taxon>Ascomycota</taxon>
        <taxon>Pezizomycotina</taxon>
        <taxon>Orbiliomycetes</taxon>
        <taxon>Orbiliales</taxon>
        <taxon>Orbiliaceae</taxon>
        <taxon>Orbilia</taxon>
    </lineage>
</organism>
<keyword evidence="3 5" id="KW-1133">Transmembrane helix</keyword>
<dbReference type="Proteomes" id="UP001365542">
    <property type="component" value="Unassembled WGS sequence"/>
</dbReference>
<dbReference type="AlphaFoldDB" id="A0AAV9XLV5"/>
<keyword evidence="2 5" id="KW-0812">Transmembrane</keyword>
<evidence type="ECO:0000313" key="7">
    <source>
        <dbReference type="Proteomes" id="UP001365542"/>
    </source>
</evidence>
<keyword evidence="7" id="KW-1185">Reference proteome</keyword>
<sequence>MKPVIAAGNAWSCTVVSFFAVIILTVIGLLFKAEHEVVAGKLSDPDKPQVAAATIFGAVAVYGAFFAFCGCQAWLHTRQPGIAL</sequence>
<evidence type="ECO:0000256" key="3">
    <source>
        <dbReference type="ARBA" id="ARBA00022989"/>
    </source>
</evidence>
<evidence type="ECO:0000256" key="2">
    <source>
        <dbReference type="ARBA" id="ARBA00022692"/>
    </source>
</evidence>
<reference evidence="6 7" key="1">
    <citation type="submission" date="2019-10" db="EMBL/GenBank/DDBJ databases">
        <authorList>
            <person name="Palmer J.M."/>
        </authorList>
    </citation>
    <scope>NUCLEOTIDE SEQUENCE [LARGE SCALE GENOMIC DNA]</scope>
    <source>
        <strain evidence="6 7">TWF694</strain>
    </source>
</reference>
<feature type="transmembrane region" description="Helical" evidence="5">
    <location>
        <begin position="51"/>
        <end position="75"/>
    </location>
</feature>
<comment type="caution">
    <text evidence="6">The sequence shown here is derived from an EMBL/GenBank/DDBJ whole genome shotgun (WGS) entry which is preliminary data.</text>
</comment>
<gene>
    <name evidence="6" type="ORF">TWF694_006476</name>
</gene>
<evidence type="ECO:0000256" key="5">
    <source>
        <dbReference type="SAM" id="Phobius"/>
    </source>
</evidence>
<evidence type="ECO:0000256" key="4">
    <source>
        <dbReference type="ARBA" id="ARBA00023136"/>
    </source>
</evidence>
<dbReference type="GO" id="GO:0016020">
    <property type="term" value="C:membrane"/>
    <property type="evidence" value="ECO:0007669"/>
    <property type="project" value="UniProtKB-SubCell"/>
</dbReference>
<keyword evidence="4 5" id="KW-0472">Membrane</keyword>
<comment type="subcellular location">
    <subcellularLocation>
        <location evidence="1">Membrane</location>
    </subcellularLocation>
</comment>
<name>A0AAV9XLV5_9PEZI</name>
<accession>A0AAV9XLV5</accession>
<dbReference type="InterPro" id="IPR056552">
    <property type="entry name" value="Ribonucl_Kappa"/>
</dbReference>
<dbReference type="Pfam" id="PF23489">
    <property type="entry name" value="V-ATPase_su_f"/>
    <property type="match status" value="1"/>
</dbReference>
<protein>
    <submittedName>
        <fullName evidence="6">Uncharacterized protein</fullName>
    </submittedName>
</protein>
<feature type="transmembrane region" description="Helical" evidence="5">
    <location>
        <begin position="12"/>
        <end position="31"/>
    </location>
</feature>
<dbReference type="EMBL" id="JAVHJO010000002">
    <property type="protein sequence ID" value="KAK6542526.1"/>
    <property type="molecule type" value="Genomic_DNA"/>
</dbReference>
<evidence type="ECO:0000256" key="1">
    <source>
        <dbReference type="ARBA" id="ARBA00004370"/>
    </source>
</evidence>
<evidence type="ECO:0000313" key="6">
    <source>
        <dbReference type="EMBL" id="KAK6542526.1"/>
    </source>
</evidence>
<proteinExistence type="predicted"/>